<keyword evidence="1" id="KW-0812">Transmembrane</keyword>
<evidence type="ECO:0000256" key="1">
    <source>
        <dbReference type="SAM" id="Phobius"/>
    </source>
</evidence>
<dbReference type="EMBL" id="JBHSJJ010000003">
    <property type="protein sequence ID" value="MFC4871432.1"/>
    <property type="molecule type" value="Genomic_DNA"/>
</dbReference>
<keyword evidence="1" id="KW-1133">Transmembrane helix</keyword>
<protein>
    <submittedName>
        <fullName evidence="2">Uncharacterized protein</fullName>
    </submittedName>
</protein>
<accession>A0ABV9SYF5</accession>
<organism evidence="2 3">
    <name type="scientific">Negadavirga shengliensis</name>
    <dbReference type="NCBI Taxonomy" id="1389218"/>
    <lineage>
        <taxon>Bacteria</taxon>
        <taxon>Pseudomonadati</taxon>
        <taxon>Bacteroidota</taxon>
        <taxon>Cytophagia</taxon>
        <taxon>Cytophagales</taxon>
        <taxon>Cyclobacteriaceae</taxon>
        <taxon>Negadavirga</taxon>
    </lineage>
</organism>
<comment type="caution">
    <text evidence="2">The sequence shown here is derived from an EMBL/GenBank/DDBJ whole genome shotgun (WGS) entry which is preliminary data.</text>
</comment>
<name>A0ABV9SYF5_9BACT</name>
<keyword evidence="3" id="KW-1185">Reference proteome</keyword>
<evidence type="ECO:0000313" key="2">
    <source>
        <dbReference type="EMBL" id="MFC4871432.1"/>
    </source>
</evidence>
<dbReference type="RefSeq" id="WP_377062888.1">
    <property type="nucleotide sequence ID" value="NZ_JBHSJJ010000003.1"/>
</dbReference>
<keyword evidence="1" id="KW-0472">Membrane</keyword>
<sequence length="81" mass="9220">MNAFDKRVEHLLIPCNLAFLVFYCIVCLYYIDQYLAEAILKKECVLSMIVLFHSGLCLKIKSLGFQVAVALLGVLSFLYLL</sequence>
<gene>
    <name evidence="2" type="ORF">ACFPFU_07025</name>
</gene>
<feature type="transmembrane region" description="Helical" evidence="1">
    <location>
        <begin position="63"/>
        <end position="80"/>
    </location>
</feature>
<feature type="transmembrane region" description="Helical" evidence="1">
    <location>
        <begin position="12"/>
        <end position="31"/>
    </location>
</feature>
<dbReference type="Proteomes" id="UP001595818">
    <property type="component" value="Unassembled WGS sequence"/>
</dbReference>
<evidence type="ECO:0000313" key="3">
    <source>
        <dbReference type="Proteomes" id="UP001595818"/>
    </source>
</evidence>
<proteinExistence type="predicted"/>
<reference evidence="3" key="1">
    <citation type="journal article" date="2019" name="Int. J. Syst. Evol. Microbiol.">
        <title>The Global Catalogue of Microorganisms (GCM) 10K type strain sequencing project: providing services to taxonomists for standard genome sequencing and annotation.</title>
        <authorList>
            <consortium name="The Broad Institute Genomics Platform"/>
            <consortium name="The Broad Institute Genome Sequencing Center for Infectious Disease"/>
            <person name="Wu L."/>
            <person name="Ma J."/>
        </authorList>
    </citation>
    <scope>NUCLEOTIDE SEQUENCE [LARGE SCALE GENOMIC DNA]</scope>
    <source>
        <strain evidence="3">CGMCC 4.7466</strain>
    </source>
</reference>